<dbReference type="InterPro" id="IPR038731">
    <property type="entry name" value="RgtA/B/C-like"/>
</dbReference>
<dbReference type="EC" id="2.4.-.-" evidence="10"/>
<keyword evidence="7 8" id="KW-0472">Membrane</keyword>
<dbReference type="RefSeq" id="WP_354461933.1">
    <property type="nucleotide sequence ID" value="NZ_JBEWSZ010000001.1"/>
</dbReference>
<feature type="transmembrane region" description="Helical" evidence="8">
    <location>
        <begin position="96"/>
        <end position="114"/>
    </location>
</feature>
<feature type="transmembrane region" description="Helical" evidence="8">
    <location>
        <begin position="221"/>
        <end position="240"/>
    </location>
</feature>
<sequence>MQPASQNLAVLRKPSAIAGWFSKAGLSASPASQTMLLVGAFLILRIGLAAVIPLSIDEAYAVVVSRSHSLSYFDHPPLGFALGRLMADITGCECRLFVRLPYVVLGSLSALLLYDLTRQAYGTVAAFWAVAWYTVAPFFLISAGHFVVPDGPLNFFLLASAWAVAPMLLGKAPRHALLRWTVAGVALGLALMSKYQAGLFCVSALLILLSTKPGRAELATPGPWVAGAIALLGLLPVVLWNMDHGWVSLAFQSGRGLATEGHLLHPGNLAITLLGQAAYVWPATWPIAIWCMWSAARKDASVADRFFTLIAVLPVAFFALAALFSAHSLPHWSMSGFLFAFPLVGQWCGRLAQRRPGLLRASFTTAAIVVPLLAVGFAVQTTTGAFTRPFHERATKFDINWQLVDWSALTNDAESRDLSGSDAYVVVADWMQGARIAHALGPDVPIEVLPGDPRHFQFMDDKRLDARSTGFLVGALNFGKEAEREKEYRDSLGRLFVPNGPARHITQSVAGFPIFEILILPIRRSSPSQPTLQGSAASPDSRPLP</sequence>
<dbReference type="Pfam" id="PF13231">
    <property type="entry name" value="PMT_2"/>
    <property type="match status" value="1"/>
</dbReference>
<gene>
    <name evidence="10" type="ORF">ABVQ20_23895</name>
</gene>
<evidence type="ECO:0000256" key="8">
    <source>
        <dbReference type="SAM" id="Phobius"/>
    </source>
</evidence>
<keyword evidence="5 8" id="KW-0812">Transmembrane</keyword>
<organism evidence="10 11">
    <name type="scientific">Mesorhizobium shangrilense</name>
    <dbReference type="NCBI Taxonomy" id="460060"/>
    <lineage>
        <taxon>Bacteria</taxon>
        <taxon>Pseudomonadati</taxon>
        <taxon>Pseudomonadota</taxon>
        <taxon>Alphaproteobacteria</taxon>
        <taxon>Hyphomicrobiales</taxon>
        <taxon>Phyllobacteriaceae</taxon>
        <taxon>Mesorhizobium</taxon>
    </lineage>
</organism>
<feature type="transmembrane region" description="Helical" evidence="8">
    <location>
        <begin position="182"/>
        <end position="209"/>
    </location>
</feature>
<keyword evidence="11" id="KW-1185">Reference proteome</keyword>
<feature type="transmembrane region" description="Helical" evidence="8">
    <location>
        <begin position="305"/>
        <end position="326"/>
    </location>
</feature>
<evidence type="ECO:0000256" key="6">
    <source>
        <dbReference type="ARBA" id="ARBA00022989"/>
    </source>
</evidence>
<dbReference type="EMBL" id="JBEWSZ010000001">
    <property type="protein sequence ID" value="MET2830024.1"/>
    <property type="molecule type" value="Genomic_DNA"/>
</dbReference>
<evidence type="ECO:0000256" key="1">
    <source>
        <dbReference type="ARBA" id="ARBA00004651"/>
    </source>
</evidence>
<comment type="caution">
    <text evidence="10">The sequence shown here is derived from an EMBL/GenBank/DDBJ whole genome shotgun (WGS) entry which is preliminary data.</text>
</comment>
<dbReference type="InterPro" id="IPR050297">
    <property type="entry name" value="LipidA_mod_glycosyltrf_83"/>
</dbReference>
<dbReference type="PANTHER" id="PTHR33908:SF11">
    <property type="entry name" value="MEMBRANE PROTEIN"/>
    <property type="match status" value="1"/>
</dbReference>
<keyword evidence="3 10" id="KW-0328">Glycosyltransferase</keyword>
<keyword evidence="6 8" id="KW-1133">Transmembrane helix</keyword>
<name>A0ABV2DJA9_9HYPH</name>
<feature type="transmembrane region" description="Helical" evidence="8">
    <location>
        <begin position="120"/>
        <end position="141"/>
    </location>
</feature>
<keyword evidence="4 10" id="KW-0808">Transferase</keyword>
<reference evidence="10 11" key="1">
    <citation type="submission" date="2024-06" db="EMBL/GenBank/DDBJ databases">
        <authorList>
            <person name="Kim D.-U."/>
        </authorList>
    </citation>
    <scope>NUCLEOTIDE SEQUENCE [LARGE SCALE GENOMIC DNA]</scope>
    <source>
        <strain evidence="10 11">KACC15460</strain>
    </source>
</reference>
<evidence type="ECO:0000256" key="7">
    <source>
        <dbReference type="ARBA" id="ARBA00023136"/>
    </source>
</evidence>
<evidence type="ECO:0000259" key="9">
    <source>
        <dbReference type="Pfam" id="PF13231"/>
    </source>
</evidence>
<evidence type="ECO:0000256" key="3">
    <source>
        <dbReference type="ARBA" id="ARBA00022676"/>
    </source>
</evidence>
<dbReference type="GO" id="GO:0016757">
    <property type="term" value="F:glycosyltransferase activity"/>
    <property type="evidence" value="ECO:0007669"/>
    <property type="project" value="UniProtKB-KW"/>
</dbReference>
<feature type="transmembrane region" description="Helical" evidence="8">
    <location>
        <begin position="153"/>
        <end position="170"/>
    </location>
</feature>
<evidence type="ECO:0000313" key="10">
    <source>
        <dbReference type="EMBL" id="MET2830024.1"/>
    </source>
</evidence>
<evidence type="ECO:0000313" key="11">
    <source>
        <dbReference type="Proteomes" id="UP001548832"/>
    </source>
</evidence>
<proteinExistence type="predicted"/>
<feature type="domain" description="Glycosyltransferase RgtA/B/C/D-like" evidence="9">
    <location>
        <begin position="74"/>
        <end position="240"/>
    </location>
</feature>
<feature type="transmembrane region" description="Helical" evidence="8">
    <location>
        <begin position="269"/>
        <end position="293"/>
    </location>
</feature>
<evidence type="ECO:0000256" key="2">
    <source>
        <dbReference type="ARBA" id="ARBA00022475"/>
    </source>
</evidence>
<keyword evidence="2" id="KW-1003">Cell membrane</keyword>
<comment type="subcellular location">
    <subcellularLocation>
        <location evidence="1">Cell membrane</location>
        <topology evidence="1">Multi-pass membrane protein</topology>
    </subcellularLocation>
</comment>
<dbReference type="PANTHER" id="PTHR33908">
    <property type="entry name" value="MANNOSYLTRANSFERASE YKCB-RELATED"/>
    <property type="match status" value="1"/>
</dbReference>
<evidence type="ECO:0000256" key="5">
    <source>
        <dbReference type="ARBA" id="ARBA00022692"/>
    </source>
</evidence>
<feature type="transmembrane region" description="Helical" evidence="8">
    <location>
        <begin position="361"/>
        <end position="379"/>
    </location>
</feature>
<protein>
    <submittedName>
        <fullName evidence="10">Glycosyltransferase family 39 protein</fullName>
        <ecNumber evidence="10">2.4.-.-</ecNumber>
    </submittedName>
</protein>
<feature type="transmembrane region" description="Helical" evidence="8">
    <location>
        <begin position="35"/>
        <end position="56"/>
    </location>
</feature>
<accession>A0ABV2DJA9</accession>
<evidence type="ECO:0000256" key="4">
    <source>
        <dbReference type="ARBA" id="ARBA00022679"/>
    </source>
</evidence>
<dbReference type="Proteomes" id="UP001548832">
    <property type="component" value="Unassembled WGS sequence"/>
</dbReference>
<feature type="transmembrane region" description="Helical" evidence="8">
    <location>
        <begin position="332"/>
        <end position="349"/>
    </location>
</feature>